<dbReference type="GO" id="GO:0046654">
    <property type="term" value="P:tetrahydrofolate biosynthetic process"/>
    <property type="evidence" value="ECO:0007669"/>
    <property type="project" value="UniProtKB-UniRule"/>
</dbReference>
<dbReference type="RefSeq" id="WP_246131197.1">
    <property type="nucleotide sequence ID" value="NZ_BAAARM010000004.1"/>
</dbReference>
<dbReference type="NCBIfam" id="TIGR00525">
    <property type="entry name" value="folB"/>
    <property type="match status" value="1"/>
</dbReference>
<evidence type="ECO:0000256" key="5">
    <source>
        <dbReference type="ARBA" id="ARBA00005708"/>
    </source>
</evidence>
<dbReference type="NCBIfam" id="TIGR00526">
    <property type="entry name" value="folB_dom"/>
    <property type="match status" value="1"/>
</dbReference>
<feature type="region of interest" description="Disordered" evidence="14">
    <location>
        <begin position="140"/>
        <end position="188"/>
    </location>
</feature>
<keyword evidence="7" id="KW-0808">Transferase</keyword>
<evidence type="ECO:0000256" key="2">
    <source>
        <dbReference type="ARBA" id="ARBA00001353"/>
    </source>
</evidence>
<accession>A0A512DEJ7</accession>
<dbReference type="SUPFAM" id="SSF55620">
    <property type="entry name" value="Tetrahydrobiopterin biosynthesis enzymes-like"/>
    <property type="match status" value="1"/>
</dbReference>
<keyword evidence="10" id="KW-0067">ATP-binding</keyword>
<dbReference type="GO" id="GO:0003848">
    <property type="term" value="F:2-amino-4-hydroxy-6-hydroxymethyldihydropteridine diphosphokinase activity"/>
    <property type="evidence" value="ECO:0007669"/>
    <property type="project" value="UniProtKB-EC"/>
</dbReference>
<dbReference type="Proteomes" id="UP000321181">
    <property type="component" value="Unassembled WGS sequence"/>
</dbReference>
<comment type="pathway">
    <text evidence="4">Cofactor biosynthesis; tetrahydrofolate biosynthesis; 2-amino-4-hydroxy-6-hydroxymethyl-7,8-dihydropteridine diphosphate from 7,8-dihydroneopterin triphosphate: step 4/4.</text>
</comment>
<comment type="similarity">
    <text evidence="6">In the N-terminal section; belongs to the DHNA family.</text>
</comment>
<evidence type="ECO:0000256" key="12">
    <source>
        <dbReference type="ARBA" id="ARBA00023239"/>
    </source>
</evidence>
<feature type="region of interest" description="Disordered" evidence="14">
    <location>
        <begin position="449"/>
        <end position="575"/>
    </location>
</feature>
<evidence type="ECO:0000256" key="3">
    <source>
        <dbReference type="ARBA" id="ARBA00005013"/>
    </source>
</evidence>
<dbReference type="EC" id="2.7.6.3" evidence="13"/>
<evidence type="ECO:0000256" key="1">
    <source>
        <dbReference type="ARBA" id="ARBA00000198"/>
    </source>
</evidence>
<feature type="compositionally biased region" description="Basic and acidic residues" evidence="14">
    <location>
        <begin position="566"/>
        <end position="575"/>
    </location>
</feature>
<keyword evidence="17" id="KW-1185">Reference proteome</keyword>
<evidence type="ECO:0000313" key="17">
    <source>
        <dbReference type="Proteomes" id="UP000321181"/>
    </source>
</evidence>
<evidence type="ECO:0000256" key="11">
    <source>
        <dbReference type="ARBA" id="ARBA00022909"/>
    </source>
</evidence>
<reference evidence="16 17" key="1">
    <citation type="submission" date="2019-07" db="EMBL/GenBank/DDBJ databases">
        <title>Whole genome shotgun sequence of Cellulomonas aerilata NBRC 106308.</title>
        <authorList>
            <person name="Hosoyama A."/>
            <person name="Uohara A."/>
            <person name="Ohji S."/>
            <person name="Ichikawa N."/>
        </authorList>
    </citation>
    <scope>NUCLEOTIDE SEQUENCE [LARGE SCALE GENOMIC DNA]</scope>
    <source>
        <strain evidence="16 17">NBRC 106308</strain>
    </source>
</reference>
<dbReference type="UniPathway" id="UPA00077">
    <property type="reaction ID" value="UER00154"/>
</dbReference>
<dbReference type="Gene3D" id="3.30.70.560">
    <property type="entry name" value="7,8-Dihydro-6-hydroxymethylpterin-pyrophosphokinase HPPK"/>
    <property type="match status" value="1"/>
</dbReference>
<feature type="compositionally biased region" description="Polar residues" evidence="14">
    <location>
        <begin position="459"/>
        <end position="473"/>
    </location>
</feature>
<protein>
    <recommendedName>
        <fullName evidence="13">Bifunctional folate synthesis protein</fullName>
    </recommendedName>
    <domain>
        <recommendedName>
            <fullName evidence="13">Dihydroneopterin aldolase</fullName>
            <shortName evidence="13">DHNA</shortName>
            <ecNumber evidence="13">4.1.2.25</ecNumber>
        </recommendedName>
        <alternativeName>
            <fullName evidence="13">7,8-dihydroneopterin aldolase</fullName>
        </alternativeName>
    </domain>
    <domain>
        <recommendedName>
            <fullName evidence="13">2-amino-4-hydroxy-6-hydroxymethyldihydropteridine pyrophosphokinase</fullName>
            <ecNumber evidence="13">2.7.6.3</ecNumber>
        </recommendedName>
        <alternativeName>
            <fullName evidence="13">6-hydroxymethyl-7,8-dihydropterin pyrophosphokinase</fullName>
            <shortName evidence="13">PPPK</shortName>
        </alternativeName>
        <alternativeName>
            <fullName evidence="13">7,8-dihydro-6-hydroxymethylpterin pyrophosphokinase</fullName>
            <shortName evidence="13">HPPK</shortName>
        </alternativeName>
    </domain>
</protein>
<dbReference type="AlphaFoldDB" id="A0A512DEJ7"/>
<keyword evidence="9" id="KW-0418">Kinase</keyword>
<dbReference type="PANTHER" id="PTHR43071:SF1">
    <property type="entry name" value="2-AMINO-4-HYDROXY-6-HYDROXYMETHYLDIHYDROPTERIDINE PYROPHOSPHOKINASE"/>
    <property type="match status" value="1"/>
</dbReference>
<feature type="compositionally biased region" description="Low complexity" evidence="14">
    <location>
        <begin position="449"/>
        <end position="458"/>
    </location>
</feature>
<comment type="similarity">
    <text evidence="5 13">Belongs to the DHNA family.</text>
</comment>
<evidence type="ECO:0000256" key="10">
    <source>
        <dbReference type="ARBA" id="ARBA00022840"/>
    </source>
</evidence>
<dbReference type="PROSITE" id="PS00794">
    <property type="entry name" value="HPPK"/>
    <property type="match status" value="1"/>
</dbReference>
<dbReference type="NCBIfam" id="TIGR01498">
    <property type="entry name" value="folK"/>
    <property type="match status" value="1"/>
</dbReference>
<feature type="compositionally biased region" description="Basic and acidic residues" evidence="14">
    <location>
        <begin position="144"/>
        <end position="154"/>
    </location>
</feature>
<evidence type="ECO:0000256" key="4">
    <source>
        <dbReference type="ARBA" id="ARBA00005051"/>
    </source>
</evidence>
<evidence type="ECO:0000259" key="15">
    <source>
        <dbReference type="PROSITE" id="PS00794"/>
    </source>
</evidence>
<feature type="compositionally biased region" description="Low complexity" evidence="14">
    <location>
        <begin position="160"/>
        <end position="172"/>
    </location>
</feature>
<dbReference type="InterPro" id="IPR006156">
    <property type="entry name" value="Dihydroneopterin_aldolase"/>
</dbReference>
<comment type="catalytic activity">
    <reaction evidence="2 13">
        <text>7,8-dihydroneopterin = 6-hydroxymethyl-7,8-dihydropterin + glycolaldehyde</text>
        <dbReference type="Rhea" id="RHEA:10540"/>
        <dbReference type="ChEBI" id="CHEBI:17001"/>
        <dbReference type="ChEBI" id="CHEBI:17071"/>
        <dbReference type="ChEBI" id="CHEBI:44841"/>
        <dbReference type="EC" id="4.1.2.25"/>
    </reaction>
</comment>
<dbReference type="CDD" id="cd00534">
    <property type="entry name" value="DHNA_DHNTPE"/>
    <property type="match status" value="1"/>
</dbReference>
<feature type="region of interest" description="Disordered" evidence="14">
    <location>
        <begin position="367"/>
        <end position="426"/>
    </location>
</feature>
<proteinExistence type="inferred from homology"/>
<dbReference type="Gene3D" id="3.30.1130.10">
    <property type="match status" value="1"/>
</dbReference>
<dbReference type="GO" id="GO:0016301">
    <property type="term" value="F:kinase activity"/>
    <property type="evidence" value="ECO:0007669"/>
    <property type="project" value="UniProtKB-KW"/>
</dbReference>
<name>A0A512DEJ7_9CELL</name>
<dbReference type="FunFam" id="3.30.1130.10:FF:000003">
    <property type="entry name" value="7,8-dihydroneopterin aldolase"/>
    <property type="match status" value="1"/>
</dbReference>
<comment type="catalytic activity">
    <reaction evidence="1">
        <text>6-hydroxymethyl-7,8-dihydropterin + ATP = (7,8-dihydropterin-6-yl)methyl diphosphate + AMP + H(+)</text>
        <dbReference type="Rhea" id="RHEA:11412"/>
        <dbReference type="ChEBI" id="CHEBI:15378"/>
        <dbReference type="ChEBI" id="CHEBI:30616"/>
        <dbReference type="ChEBI" id="CHEBI:44841"/>
        <dbReference type="ChEBI" id="CHEBI:72950"/>
        <dbReference type="ChEBI" id="CHEBI:456215"/>
        <dbReference type="EC" id="2.7.6.3"/>
    </reaction>
</comment>
<evidence type="ECO:0000256" key="8">
    <source>
        <dbReference type="ARBA" id="ARBA00022741"/>
    </source>
</evidence>
<evidence type="ECO:0000256" key="7">
    <source>
        <dbReference type="ARBA" id="ARBA00022679"/>
    </source>
</evidence>
<comment type="function">
    <text evidence="13">Catalyzes the conversion of 7,8-dihydroneopterin to 6-hydroxymethyl-7,8-dihydropterin.</text>
</comment>
<comment type="caution">
    <text evidence="16">The sequence shown here is derived from an EMBL/GenBank/DDBJ whole genome shotgun (WGS) entry which is preliminary data.</text>
</comment>
<dbReference type="EMBL" id="BJYY01000016">
    <property type="protein sequence ID" value="GEO34889.1"/>
    <property type="molecule type" value="Genomic_DNA"/>
</dbReference>
<evidence type="ECO:0000256" key="13">
    <source>
        <dbReference type="RuleBase" id="RU362079"/>
    </source>
</evidence>
<evidence type="ECO:0000256" key="6">
    <source>
        <dbReference type="ARBA" id="ARBA00009640"/>
    </source>
</evidence>
<feature type="compositionally biased region" description="Basic and acidic residues" evidence="14">
    <location>
        <begin position="508"/>
        <end position="522"/>
    </location>
</feature>
<dbReference type="InterPro" id="IPR035907">
    <property type="entry name" value="Hppk_sf"/>
</dbReference>
<comment type="pathway">
    <text evidence="3 13">Cofactor biosynthesis; tetrahydrofolate biosynthesis; 2-amino-4-hydroxy-6-hydroxymethyl-7,8-dihydropteridine diphosphate from 7,8-dihydroneopterin triphosphate: step 3/4.</text>
</comment>
<dbReference type="SMART" id="SM00905">
    <property type="entry name" value="FolB"/>
    <property type="match status" value="1"/>
</dbReference>
<dbReference type="InterPro" id="IPR043133">
    <property type="entry name" value="GTP-CH-I_C/QueF"/>
</dbReference>
<dbReference type="PANTHER" id="PTHR43071">
    <property type="entry name" value="2-AMINO-4-HYDROXY-6-HYDROXYMETHYLDIHYDROPTERIDINE PYROPHOSPHOKINASE"/>
    <property type="match status" value="1"/>
</dbReference>
<dbReference type="InterPro" id="IPR000550">
    <property type="entry name" value="Hppk"/>
</dbReference>
<sequence>MSTNFLGGGVVLDEAGRPLDQIIVTGITATGFHGVFEHERREGQTFSADVVVHLDTRRAAAGDALDRTVDYGVLAEAVAGVLSGEPADLVETVAERIAATALADPSVAAVDVAVHKPQAPITVPFDDVVVRIHRDRNKLPAAEPWRRPAEERRVPPPAAPATTATADGATGEVPPTSRPTPAVEHPDRLDEAPAAPVEAVLALGANLGNAQGTLREAVADVERVAGVEIVAVSPLARTAAVGGPAQPDYLNAVVIVQTTLAPRALLHAVQAIELHHGRERREHWGPRTLDIDLITYGSTLAVTDDLELPHPRAHQRAFVLQPWAQVAPQAVLPGLGGGPVSALAATAPDRDGVRWMALDWMTAPLPAGPREHEAVDPARAVPPPADSSTHRAPHAHVAGDPRPPSGAHALVAPSSSGAHAHVAPSSPDAAIAGPVAAAASVAAAGPALAPALEPGHAPQQDTRQGPASPSTTDGVGLPAPDHHAGRIEPASGLPDAAHEPDAEPDLDADARQDAEPDARQDAEPDAGPRTAGASDGPLDWLPALPTPGAGTGARAPIFSPVVAPDDVPHPGDRHP</sequence>
<dbReference type="GO" id="GO:0005524">
    <property type="term" value="F:ATP binding"/>
    <property type="evidence" value="ECO:0007669"/>
    <property type="project" value="UniProtKB-KW"/>
</dbReference>
<dbReference type="EC" id="4.1.2.25" evidence="13"/>
<dbReference type="CDD" id="cd00483">
    <property type="entry name" value="HPPK"/>
    <property type="match status" value="1"/>
</dbReference>
<keyword evidence="8" id="KW-0547">Nucleotide-binding</keyword>
<evidence type="ECO:0000256" key="9">
    <source>
        <dbReference type="ARBA" id="ARBA00022777"/>
    </source>
</evidence>
<evidence type="ECO:0000256" key="14">
    <source>
        <dbReference type="SAM" id="MobiDB-lite"/>
    </source>
</evidence>
<feature type="domain" description="7,8-dihydro-6-hydroxymethylpterin-pyrophosphokinase" evidence="15">
    <location>
        <begin position="283"/>
        <end position="294"/>
    </location>
</feature>
<organism evidence="16 17">
    <name type="scientific">Cellulomonas aerilata</name>
    <dbReference type="NCBI Taxonomy" id="515326"/>
    <lineage>
        <taxon>Bacteria</taxon>
        <taxon>Bacillati</taxon>
        <taxon>Actinomycetota</taxon>
        <taxon>Actinomycetes</taxon>
        <taxon>Micrococcales</taxon>
        <taxon>Cellulomonadaceae</taxon>
        <taxon>Cellulomonas</taxon>
    </lineage>
</organism>
<dbReference type="GO" id="GO:0046656">
    <property type="term" value="P:folic acid biosynthetic process"/>
    <property type="evidence" value="ECO:0007669"/>
    <property type="project" value="UniProtKB-UniRule"/>
</dbReference>
<dbReference type="GO" id="GO:0004150">
    <property type="term" value="F:dihydroneopterin aldolase activity"/>
    <property type="evidence" value="ECO:0007669"/>
    <property type="project" value="UniProtKB-UniRule"/>
</dbReference>
<evidence type="ECO:0000313" key="16">
    <source>
        <dbReference type="EMBL" id="GEO34889.1"/>
    </source>
</evidence>
<dbReference type="InterPro" id="IPR006157">
    <property type="entry name" value="FolB_dom"/>
</dbReference>
<dbReference type="Pfam" id="PF02152">
    <property type="entry name" value="FolB"/>
    <property type="match status" value="1"/>
</dbReference>
<dbReference type="SUPFAM" id="SSF55083">
    <property type="entry name" value="6-hydroxymethyl-7,8-dihydropterin pyrophosphokinase, HPPK"/>
    <property type="match status" value="1"/>
</dbReference>
<keyword evidence="12 13" id="KW-0456">Lyase</keyword>
<gene>
    <name evidence="16" type="ORF">CAE01nite_26140</name>
</gene>
<keyword evidence="11 13" id="KW-0289">Folate biosynthesis</keyword>
<dbReference type="Pfam" id="PF01288">
    <property type="entry name" value="HPPK"/>
    <property type="match status" value="1"/>
</dbReference>